<dbReference type="InterPro" id="IPR023234">
    <property type="entry name" value="NarG-like_domain"/>
</dbReference>
<sequence length="234" mass="25069">MAAELAMAAILVVAASALLVGLTLRIVLYARTPAPLPLATTPAPTGRVGAALRVGREIVLFPSLWGADKPLWLAAMLFHLGLALVLARHLRYVIEIPPAWVVALQGPGQLGGILMMAGLVLLGLRRTLIRRVRKISRPTDYGWLLLLLLIGGSGLAMTYRWHTDIIGLKAFLAGLWRLDLVPLPGDPALIAHMVLAAALIALLPVSKLLHGFALVFSPSRASPDSTRLGERRHG</sequence>
<evidence type="ECO:0000256" key="4">
    <source>
        <dbReference type="ARBA" id="ARBA00022989"/>
    </source>
</evidence>
<dbReference type="RefSeq" id="WP_074768389.1">
    <property type="nucleotide sequence ID" value="NZ_FNWO01000008.1"/>
</dbReference>
<keyword evidence="6 7" id="KW-0472">Membrane</keyword>
<dbReference type="Pfam" id="PF02665">
    <property type="entry name" value="Nitrate_red_gam"/>
    <property type="match status" value="1"/>
</dbReference>
<dbReference type="Proteomes" id="UP000182983">
    <property type="component" value="Unassembled WGS sequence"/>
</dbReference>
<keyword evidence="3 7" id="KW-0812">Transmembrane</keyword>
<feature type="transmembrane region" description="Helical" evidence="7">
    <location>
        <begin position="141"/>
        <end position="161"/>
    </location>
</feature>
<protein>
    <submittedName>
        <fullName evidence="9">Nitrate reductase gamma subunit</fullName>
    </submittedName>
</protein>
<organism evidence="9 10">
    <name type="scientific">Magnetospirillum fulvum</name>
    <name type="common">Rhodospirillum fulvum</name>
    <dbReference type="NCBI Taxonomy" id="1082"/>
    <lineage>
        <taxon>Bacteria</taxon>
        <taxon>Pseudomonadati</taxon>
        <taxon>Pseudomonadota</taxon>
        <taxon>Alphaproteobacteria</taxon>
        <taxon>Rhodospirillales</taxon>
        <taxon>Rhodospirillaceae</taxon>
        <taxon>Magnetospirillum</taxon>
    </lineage>
</organism>
<evidence type="ECO:0000256" key="3">
    <source>
        <dbReference type="ARBA" id="ARBA00022692"/>
    </source>
</evidence>
<evidence type="ECO:0000256" key="1">
    <source>
        <dbReference type="ARBA" id="ARBA00004651"/>
    </source>
</evidence>
<dbReference type="Gene3D" id="1.20.950.20">
    <property type="entry name" value="Transmembrane di-heme cytochromes, Chain C"/>
    <property type="match status" value="1"/>
</dbReference>
<dbReference type="GO" id="GO:0016491">
    <property type="term" value="F:oxidoreductase activity"/>
    <property type="evidence" value="ECO:0007669"/>
    <property type="project" value="UniProtKB-KW"/>
</dbReference>
<keyword evidence="5" id="KW-0560">Oxidoreductase</keyword>
<feature type="domain" description="NarG-like" evidence="8">
    <location>
        <begin position="69"/>
        <end position="213"/>
    </location>
</feature>
<dbReference type="AlphaFoldDB" id="A0A1H6HZI7"/>
<gene>
    <name evidence="9" type="ORF">SAMN04244559_02143</name>
</gene>
<feature type="transmembrane region" description="Helical" evidence="7">
    <location>
        <begin position="110"/>
        <end position="129"/>
    </location>
</feature>
<evidence type="ECO:0000256" key="5">
    <source>
        <dbReference type="ARBA" id="ARBA00023002"/>
    </source>
</evidence>
<dbReference type="InterPro" id="IPR036197">
    <property type="entry name" value="NarG-like_sf"/>
</dbReference>
<name>A0A1H6HZI7_MAGFU</name>
<dbReference type="SUPFAM" id="SSF103501">
    <property type="entry name" value="Respiratory nitrate reductase 1 gamma chain"/>
    <property type="match status" value="1"/>
</dbReference>
<evidence type="ECO:0000313" key="9">
    <source>
        <dbReference type="EMBL" id="SEH40544.1"/>
    </source>
</evidence>
<keyword evidence="2" id="KW-1003">Cell membrane</keyword>
<keyword evidence="10" id="KW-1185">Reference proteome</keyword>
<reference evidence="10" key="1">
    <citation type="submission" date="2016-10" db="EMBL/GenBank/DDBJ databases">
        <authorList>
            <person name="Varghese N."/>
            <person name="Submissions S."/>
        </authorList>
    </citation>
    <scope>NUCLEOTIDE SEQUENCE [LARGE SCALE GENOMIC DNA]</scope>
    <source>
        <strain evidence="10">DSM 13234</strain>
    </source>
</reference>
<proteinExistence type="predicted"/>
<dbReference type="GO" id="GO:0005886">
    <property type="term" value="C:plasma membrane"/>
    <property type="evidence" value="ECO:0007669"/>
    <property type="project" value="UniProtKB-SubCell"/>
</dbReference>
<evidence type="ECO:0000256" key="6">
    <source>
        <dbReference type="ARBA" id="ARBA00023136"/>
    </source>
</evidence>
<accession>A0A1H6HZI7</accession>
<evidence type="ECO:0000259" key="8">
    <source>
        <dbReference type="Pfam" id="PF02665"/>
    </source>
</evidence>
<feature type="transmembrane region" description="Helical" evidence="7">
    <location>
        <begin position="71"/>
        <end position="90"/>
    </location>
</feature>
<dbReference type="OrthoDB" id="9769404at2"/>
<evidence type="ECO:0000256" key="2">
    <source>
        <dbReference type="ARBA" id="ARBA00022475"/>
    </source>
</evidence>
<feature type="transmembrane region" description="Helical" evidence="7">
    <location>
        <begin position="189"/>
        <end position="216"/>
    </location>
</feature>
<feature type="transmembrane region" description="Helical" evidence="7">
    <location>
        <begin position="6"/>
        <end position="28"/>
    </location>
</feature>
<keyword evidence="4 7" id="KW-1133">Transmembrane helix</keyword>
<dbReference type="EMBL" id="FNWO01000008">
    <property type="protein sequence ID" value="SEH40544.1"/>
    <property type="molecule type" value="Genomic_DNA"/>
</dbReference>
<comment type="subcellular location">
    <subcellularLocation>
        <location evidence="1">Cell membrane</location>
        <topology evidence="1">Multi-pass membrane protein</topology>
    </subcellularLocation>
</comment>
<evidence type="ECO:0000313" key="10">
    <source>
        <dbReference type="Proteomes" id="UP000182983"/>
    </source>
</evidence>
<evidence type="ECO:0000256" key="7">
    <source>
        <dbReference type="SAM" id="Phobius"/>
    </source>
</evidence>